<keyword evidence="3" id="KW-1185">Reference proteome</keyword>
<evidence type="ECO:0000313" key="2">
    <source>
        <dbReference type="EMBL" id="NJP30991.1"/>
    </source>
</evidence>
<dbReference type="RefSeq" id="WP_167999397.1">
    <property type="nucleotide sequence ID" value="NZ_JAATEO010000002.1"/>
</dbReference>
<dbReference type="Proteomes" id="UP000783871">
    <property type="component" value="Unassembled WGS sequence"/>
</dbReference>
<proteinExistence type="predicted"/>
<feature type="chain" id="PRO_5047229526" description="Carboxypeptidase regulatory-like domain-containing protein" evidence="1">
    <location>
        <begin position="23"/>
        <end position="145"/>
    </location>
</feature>
<organism evidence="2 3">
    <name type="scientific">Micromonospora thermarum</name>
    <dbReference type="NCBI Taxonomy" id="2720024"/>
    <lineage>
        <taxon>Bacteria</taxon>
        <taxon>Bacillati</taxon>
        <taxon>Actinomycetota</taxon>
        <taxon>Actinomycetes</taxon>
        <taxon>Micromonosporales</taxon>
        <taxon>Micromonosporaceae</taxon>
        <taxon>Micromonospora</taxon>
    </lineage>
</organism>
<feature type="signal peptide" evidence="1">
    <location>
        <begin position="1"/>
        <end position="22"/>
    </location>
</feature>
<accession>A0ABX0Z458</accession>
<protein>
    <recommendedName>
        <fullName evidence="4">Carboxypeptidase regulatory-like domain-containing protein</fullName>
    </recommendedName>
</protein>
<evidence type="ECO:0000313" key="3">
    <source>
        <dbReference type="Proteomes" id="UP000783871"/>
    </source>
</evidence>
<evidence type="ECO:0000256" key="1">
    <source>
        <dbReference type="SAM" id="SignalP"/>
    </source>
</evidence>
<dbReference type="PROSITE" id="PS51257">
    <property type="entry name" value="PROKAR_LIPOPROTEIN"/>
    <property type="match status" value="1"/>
</dbReference>
<keyword evidence="1" id="KW-0732">Signal</keyword>
<sequence>MALRPALVVPLVAALLAAGCTATDGGGAPRPPSDVPTAATRTGGVILRIVTQLGEQCPHIPATPDPSCDPKPRPDTGFQVRSAAGHLVREGRSGPDGRAEVAVPPGEYVVRGDPVPGWLIAPERRVTVSGSDPVTVPLTWTNGIQ</sequence>
<name>A0ABX0Z458_9ACTN</name>
<reference evidence="2 3" key="1">
    <citation type="submission" date="2020-03" db="EMBL/GenBank/DDBJ databases">
        <title>WGS of actinomycetes isolated from Thailand.</title>
        <authorList>
            <person name="Thawai C."/>
        </authorList>
    </citation>
    <scope>NUCLEOTIDE SEQUENCE [LARGE SCALE GENOMIC DNA]</scope>
    <source>
        <strain evidence="2 3">HSS6-12</strain>
    </source>
</reference>
<gene>
    <name evidence="2" type="ORF">HCJ94_03065</name>
</gene>
<dbReference type="EMBL" id="JAATEO010000002">
    <property type="protein sequence ID" value="NJP30991.1"/>
    <property type="molecule type" value="Genomic_DNA"/>
</dbReference>
<evidence type="ECO:0008006" key="4">
    <source>
        <dbReference type="Google" id="ProtNLM"/>
    </source>
</evidence>
<comment type="caution">
    <text evidence="2">The sequence shown here is derived from an EMBL/GenBank/DDBJ whole genome shotgun (WGS) entry which is preliminary data.</text>
</comment>